<feature type="transmembrane region" description="Helical" evidence="1">
    <location>
        <begin position="47"/>
        <end position="66"/>
    </location>
</feature>
<dbReference type="Proteomes" id="UP000886886">
    <property type="component" value="Unassembled WGS sequence"/>
</dbReference>
<feature type="transmembrane region" description="Helical" evidence="1">
    <location>
        <begin position="224"/>
        <end position="242"/>
    </location>
</feature>
<feature type="transmembrane region" description="Helical" evidence="1">
    <location>
        <begin position="319"/>
        <end position="340"/>
    </location>
</feature>
<feature type="transmembrane region" description="Helical" evidence="1">
    <location>
        <begin position="168"/>
        <end position="186"/>
    </location>
</feature>
<feature type="transmembrane region" description="Helical" evidence="1">
    <location>
        <begin position="383"/>
        <end position="400"/>
    </location>
</feature>
<proteinExistence type="predicted"/>
<comment type="caution">
    <text evidence="2">The sequence shown here is derived from an EMBL/GenBank/DDBJ whole genome shotgun (WGS) entry which is preliminary data.</text>
</comment>
<reference evidence="2" key="2">
    <citation type="journal article" date="2021" name="PeerJ">
        <title>Extensive microbial diversity within the chicken gut microbiome revealed by metagenomics and culture.</title>
        <authorList>
            <person name="Gilroy R."/>
            <person name="Ravi A."/>
            <person name="Getino M."/>
            <person name="Pursley I."/>
            <person name="Horton D.L."/>
            <person name="Alikhan N.F."/>
            <person name="Baker D."/>
            <person name="Gharbi K."/>
            <person name="Hall N."/>
            <person name="Watson M."/>
            <person name="Adriaenssens E.M."/>
            <person name="Foster-Nyarko E."/>
            <person name="Jarju S."/>
            <person name="Secka A."/>
            <person name="Antonio M."/>
            <person name="Oren A."/>
            <person name="Chaudhuri R.R."/>
            <person name="La Ragione R."/>
            <person name="Hildebrand F."/>
            <person name="Pallen M.J."/>
        </authorList>
    </citation>
    <scope>NUCLEOTIDE SEQUENCE</scope>
    <source>
        <strain evidence="2">ChiSjej3B21-11622</strain>
    </source>
</reference>
<feature type="transmembrane region" description="Helical" evidence="1">
    <location>
        <begin position="145"/>
        <end position="162"/>
    </location>
</feature>
<evidence type="ECO:0000313" key="3">
    <source>
        <dbReference type="Proteomes" id="UP000886886"/>
    </source>
</evidence>
<sequence length="405" mass="45104">MTWMFKAFLKQLFGAKYERLGQALSGFLLVFLSLSIAGFQVVVRVQILYLMSGAFSAGILWQALKAKDRADQLQNMLMLPFDNGKFVFSYIASLGSYVCLTKTAILLALLWAVSSPGSEEIFGSVLCAVLGVLLAAAVFARRHQWYAVSLWVLSLTAILLFFGERIWFWVLAAGNGAIAVWILYHTDGYSFIFERRIPFRQGKIHSRHSIWRYFFRYLLSHKNYLANTAILWGVACVLPFFLGQTGNLFTAPVGFSILSMNTPVCILLSCDPDLLLAVHALPGQRKAFCLPYGLFLFCVNLAADGIFLCSLQLQNGGVTILTMLAALFFALQSAILSALLEWFCPIRGWKIESDLWHHPRKYLVPAGMLLLAGAVGVKPAIVPWLLLLLAAEVAGLLIWCRRDNA</sequence>
<feature type="transmembrane region" description="Helical" evidence="1">
    <location>
        <begin position="87"/>
        <end position="109"/>
    </location>
</feature>
<name>A0A9D0ZUF0_9FIRM</name>
<keyword evidence="1" id="KW-0812">Transmembrane</keyword>
<accession>A0A9D0ZUF0</accession>
<dbReference type="AlphaFoldDB" id="A0A9D0ZUF0"/>
<feature type="transmembrane region" description="Helical" evidence="1">
    <location>
        <begin position="20"/>
        <end position="41"/>
    </location>
</feature>
<evidence type="ECO:0000256" key="1">
    <source>
        <dbReference type="SAM" id="Phobius"/>
    </source>
</evidence>
<feature type="transmembrane region" description="Helical" evidence="1">
    <location>
        <begin position="289"/>
        <end position="313"/>
    </location>
</feature>
<protein>
    <submittedName>
        <fullName evidence="2">Uncharacterized protein</fullName>
    </submittedName>
</protein>
<gene>
    <name evidence="2" type="ORF">IAB26_00510</name>
</gene>
<keyword evidence="1" id="KW-0472">Membrane</keyword>
<reference evidence="2" key="1">
    <citation type="submission" date="2020-10" db="EMBL/GenBank/DDBJ databases">
        <authorList>
            <person name="Gilroy R."/>
        </authorList>
    </citation>
    <scope>NUCLEOTIDE SEQUENCE</scope>
    <source>
        <strain evidence="2">ChiSjej3B21-11622</strain>
    </source>
</reference>
<organism evidence="2 3">
    <name type="scientific">Candidatus Limivivens merdigallinarum</name>
    <dbReference type="NCBI Taxonomy" id="2840859"/>
    <lineage>
        <taxon>Bacteria</taxon>
        <taxon>Bacillati</taxon>
        <taxon>Bacillota</taxon>
        <taxon>Clostridia</taxon>
        <taxon>Lachnospirales</taxon>
        <taxon>Lachnospiraceae</taxon>
        <taxon>Lachnospiraceae incertae sedis</taxon>
        <taxon>Candidatus Limivivens</taxon>
    </lineage>
</organism>
<keyword evidence="1" id="KW-1133">Transmembrane helix</keyword>
<dbReference type="EMBL" id="DVFT01000006">
    <property type="protein sequence ID" value="HIQ95025.1"/>
    <property type="molecule type" value="Genomic_DNA"/>
</dbReference>
<feature type="transmembrane region" description="Helical" evidence="1">
    <location>
        <begin position="121"/>
        <end position="140"/>
    </location>
</feature>
<evidence type="ECO:0000313" key="2">
    <source>
        <dbReference type="EMBL" id="HIQ95025.1"/>
    </source>
</evidence>